<dbReference type="OrthoDB" id="4078000at2759"/>
<evidence type="ECO:0000256" key="5">
    <source>
        <dbReference type="SAM" id="MobiDB-lite"/>
    </source>
</evidence>
<feature type="region of interest" description="Disordered" evidence="5">
    <location>
        <begin position="147"/>
        <end position="178"/>
    </location>
</feature>
<keyword evidence="4" id="KW-0175">Coiled coil</keyword>
<name>W6MLB0_9ASCO</name>
<comment type="subcellular location">
    <subcellularLocation>
        <location evidence="1">Nucleus</location>
    </subcellularLocation>
</comment>
<evidence type="ECO:0000256" key="3">
    <source>
        <dbReference type="ARBA" id="ARBA00023242"/>
    </source>
</evidence>
<keyword evidence="7" id="KW-1185">Reference proteome</keyword>
<evidence type="ECO:0000256" key="1">
    <source>
        <dbReference type="ARBA" id="ARBA00004123"/>
    </source>
</evidence>
<dbReference type="GO" id="GO:0005634">
    <property type="term" value="C:nucleus"/>
    <property type="evidence" value="ECO:0007669"/>
    <property type="project" value="UniProtKB-SubCell"/>
</dbReference>
<protein>
    <recommendedName>
        <fullName evidence="8">DNA damage checkpoint protein LCD1</fullName>
    </recommendedName>
</protein>
<dbReference type="AlphaFoldDB" id="W6MLB0"/>
<evidence type="ECO:0000313" key="7">
    <source>
        <dbReference type="Proteomes" id="UP000019384"/>
    </source>
</evidence>
<dbReference type="InterPro" id="IPR018622">
    <property type="entry name" value="DNA_damage_chkpnt_Lcd1"/>
</dbReference>
<dbReference type="Proteomes" id="UP000019384">
    <property type="component" value="Unassembled WGS sequence"/>
</dbReference>
<gene>
    <name evidence="6" type="ORF">KUCA_T00002868001</name>
</gene>
<dbReference type="HOGENOM" id="CLU_404943_0_0_1"/>
<dbReference type="STRING" id="1382522.W6MLB0"/>
<keyword evidence="3" id="KW-0539">Nucleus</keyword>
<proteinExistence type="predicted"/>
<sequence>MSKRDQTGGANEFGDDFDDDLEDDGFGDDFDDDFEDALVELTSKPTSVTPATPSAPAAATAPSRSVEDEILMTKGENAILRQQIQELVQRHNKEQKRLRESYDKELGDKTSKVKAYVDAIKRVEDEKKFLDSEVKNLSLRLDLEGSKRKRPKTGNTTELRADKVSESQMSESPFSLRGRAIPAPSQKLSVIGQRTVIPLEKDLFIDAIMAHVIPGSSRSTMDFLSRIDSEVEFSRGPFKITKGRESIKTELTNYLVSIKNDERLDTLISEFLLYLLEFCNKLFSAKSLLPIPFLQALMHCAMRYRPVAVPIKTLWVVLNFNVEVCTSYPNLLRGTEDPFEVDKPALTTSTTMEEVKVFVKHKPFQNVVLEIMVTTFALDLVETATEFAKFRKVDDLKGFYTDFLLEILSLVTHQQTPTNYVFNAVEILTNAVVPEVFGTSQSDATADAITEKMMLLTKLLASGMESKSGLRVYGLNRIVGCGRDIKLLEALVPLGDDPMIAYANVSLALPLSPDMYNDIIKNNGAPLNTVNQELHRLHIRHEVLRMFELYFSRRDIVPLKPETMIEIARVSIWLLVKQQEYILRSPRSRTVHTRIKVVNSIVRVVHHICTESALEISQLPRDVLRDVVTAFLAICATTVSHESAAFVAQARKVGYMHPIFNAHLERKNEEVFGIASRLRAVSLDDYLRDAYIIEEHTKADTQSNGVEISYDDTTIELARDVLGLCVTGDEADSLYFSMNWVDPQADIGFEDDDEE</sequence>
<keyword evidence="2" id="KW-0227">DNA damage</keyword>
<reference evidence="6" key="1">
    <citation type="submission" date="2013-12" db="EMBL/GenBank/DDBJ databases">
        <authorList>
            <person name="Genoscope - CEA"/>
        </authorList>
    </citation>
    <scope>NUCLEOTIDE SEQUENCE</scope>
    <source>
        <strain evidence="6">CBS 1993</strain>
    </source>
</reference>
<dbReference type="GO" id="GO:0000077">
    <property type="term" value="P:DNA damage checkpoint signaling"/>
    <property type="evidence" value="ECO:0007669"/>
    <property type="project" value="InterPro"/>
</dbReference>
<evidence type="ECO:0000313" key="6">
    <source>
        <dbReference type="EMBL" id="CDK26893.1"/>
    </source>
</evidence>
<feature type="compositionally biased region" description="Acidic residues" evidence="5">
    <location>
        <begin position="13"/>
        <end position="38"/>
    </location>
</feature>
<evidence type="ECO:0008006" key="8">
    <source>
        <dbReference type="Google" id="ProtNLM"/>
    </source>
</evidence>
<feature type="compositionally biased region" description="Low complexity" evidence="5">
    <location>
        <begin position="42"/>
        <end position="63"/>
    </location>
</feature>
<organism evidence="6 7">
    <name type="scientific">Kuraishia capsulata CBS 1993</name>
    <dbReference type="NCBI Taxonomy" id="1382522"/>
    <lineage>
        <taxon>Eukaryota</taxon>
        <taxon>Fungi</taxon>
        <taxon>Dikarya</taxon>
        <taxon>Ascomycota</taxon>
        <taxon>Saccharomycotina</taxon>
        <taxon>Pichiomycetes</taxon>
        <taxon>Pichiales</taxon>
        <taxon>Pichiaceae</taxon>
        <taxon>Kuraishia</taxon>
    </lineage>
</organism>
<feature type="coiled-coil region" evidence="4">
    <location>
        <begin position="77"/>
        <end position="140"/>
    </location>
</feature>
<feature type="region of interest" description="Disordered" evidence="5">
    <location>
        <begin position="1"/>
        <end position="63"/>
    </location>
</feature>
<dbReference type="EMBL" id="HG793127">
    <property type="protein sequence ID" value="CDK26893.1"/>
    <property type="molecule type" value="Genomic_DNA"/>
</dbReference>
<evidence type="ECO:0000256" key="2">
    <source>
        <dbReference type="ARBA" id="ARBA00022763"/>
    </source>
</evidence>
<dbReference type="RefSeq" id="XP_022458889.1">
    <property type="nucleotide sequence ID" value="XM_022603156.1"/>
</dbReference>
<reference evidence="6" key="2">
    <citation type="submission" date="2014-02" db="EMBL/GenBank/DDBJ databases">
        <title>Complete DNA sequence of /Kuraishia capsulata/ illustrates novel genomic features among budding yeasts (/Saccharomycotina/).</title>
        <authorList>
            <person name="Morales L."/>
            <person name="Noel B."/>
            <person name="Porcel B."/>
            <person name="Marcet-Houben M."/>
            <person name="Hullo M-F."/>
            <person name="Sacerdot C."/>
            <person name="Tekaia F."/>
            <person name="Leh-Louis V."/>
            <person name="Despons L."/>
            <person name="Khanna V."/>
            <person name="Aury J-M."/>
            <person name="Barbe V."/>
            <person name="Couloux A."/>
            <person name="Labadie K."/>
            <person name="Pelletier E."/>
            <person name="Souciet J-L."/>
            <person name="Boekhout T."/>
            <person name="Gabaldon T."/>
            <person name="Wincker P."/>
            <person name="Dujon B."/>
        </authorList>
    </citation>
    <scope>NUCLEOTIDE SEQUENCE</scope>
    <source>
        <strain evidence="6">CBS 1993</strain>
    </source>
</reference>
<accession>W6MLB0</accession>
<dbReference type="GeneID" id="34520277"/>
<evidence type="ECO:0000256" key="4">
    <source>
        <dbReference type="SAM" id="Coils"/>
    </source>
</evidence>
<dbReference type="Pfam" id="PF09798">
    <property type="entry name" value="LCD1"/>
    <property type="match status" value="1"/>
</dbReference>